<dbReference type="SUPFAM" id="SSF160631">
    <property type="entry name" value="SMI1/KNR4-like"/>
    <property type="match status" value="1"/>
</dbReference>
<evidence type="ECO:0008006" key="3">
    <source>
        <dbReference type="Google" id="ProtNLM"/>
    </source>
</evidence>
<dbReference type="OrthoDB" id="5572373at2"/>
<sequence>MAGLDDLVQLFGPAPDRDPSPDDWAEVEGYVGSALPGDFKAFLDAYGTGSVCGELVVFHPRGSSPLLDRMRKIHESFGQSWRRDSDEYPFRFHPASGGLISWGYDHSGDEHFFWPCDPDPDSWKIVTNINGAAPVVFDGRFTDFVLAFAKRLRDVDPHHGIDPAALEFLEPEDLNELAERGEIGPVEPSFEPF</sequence>
<protein>
    <recommendedName>
        <fullName evidence="3">Knr4/Smi1-like domain-containing protein</fullName>
    </recommendedName>
</protein>
<organism evidence="1 2">
    <name type="scientific">Streptomyces gardneri</name>
    <dbReference type="NCBI Taxonomy" id="66892"/>
    <lineage>
        <taxon>Bacteria</taxon>
        <taxon>Bacillati</taxon>
        <taxon>Actinomycetota</taxon>
        <taxon>Actinomycetes</taxon>
        <taxon>Kitasatosporales</taxon>
        <taxon>Streptomycetaceae</taxon>
        <taxon>Streptomyces</taxon>
    </lineage>
</organism>
<name>A0A4Y3RXL2_9ACTN</name>
<dbReference type="RefSeq" id="WP_141302732.1">
    <property type="nucleotide sequence ID" value="NZ_BJMN01000076.1"/>
</dbReference>
<gene>
    <name evidence="1" type="ORF">SGA01_76440</name>
</gene>
<accession>A0A4Y3RXL2</accession>
<dbReference type="Proteomes" id="UP000315226">
    <property type="component" value="Unassembled WGS sequence"/>
</dbReference>
<dbReference type="AlphaFoldDB" id="A0A4Y3RXL2"/>
<evidence type="ECO:0000313" key="2">
    <source>
        <dbReference type="Proteomes" id="UP000315226"/>
    </source>
</evidence>
<dbReference type="EMBL" id="BJMN01000076">
    <property type="protein sequence ID" value="GEB62039.1"/>
    <property type="molecule type" value="Genomic_DNA"/>
</dbReference>
<keyword evidence="2" id="KW-1185">Reference proteome</keyword>
<proteinExistence type="predicted"/>
<comment type="caution">
    <text evidence="1">The sequence shown here is derived from an EMBL/GenBank/DDBJ whole genome shotgun (WGS) entry which is preliminary data.</text>
</comment>
<evidence type="ECO:0000313" key="1">
    <source>
        <dbReference type="EMBL" id="GEB62039.1"/>
    </source>
</evidence>
<reference evidence="1 2" key="1">
    <citation type="submission" date="2019-06" db="EMBL/GenBank/DDBJ databases">
        <title>Whole genome shotgun sequence of Streptomyces gardneri NBRC 12865.</title>
        <authorList>
            <person name="Hosoyama A."/>
            <person name="Uohara A."/>
            <person name="Ohji S."/>
            <person name="Ichikawa N."/>
        </authorList>
    </citation>
    <scope>NUCLEOTIDE SEQUENCE [LARGE SCALE GENOMIC DNA]</scope>
    <source>
        <strain evidence="1 2">NBRC 12865</strain>
    </source>
</reference>
<dbReference type="InterPro" id="IPR037883">
    <property type="entry name" value="Knr4/Smi1-like_sf"/>
</dbReference>